<evidence type="ECO:0000256" key="1">
    <source>
        <dbReference type="ARBA" id="ARBA00004651"/>
    </source>
</evidence>
<evidence type="ECO:0000256" key="4">
    <source>
        <dbReference type="ARBA" id="ARBA00022676"/>
    </source>
</evidence>
<keyword evidence="7 12" id="KW-1133">Transmembrane helix</keyword>
<dbReference type="PANTHER" id="PTHR22914:SF38">
    <property type="entry name" value="CHITIN SYNTHASE 2"/>
    <property type="match status" value="1"/>
</dbReference>
<evidence type="ECO:0000256" key="12">
    <source>
        <dbReference type="SAM" id="Phobius"/>
    </source>
</evidence>
<keyword evidence="8 12" id="KW-0472">Membrane</keyword>
<evidence type="ECO:0000256" key="8">
    <source>
        <dbReference type="ARBA" id="ARBA00023136"/>
    </source>
</evidence>
<evidence type="ECO:0000259" key="13">
    <source>
        <dbReference type="Pfam" id="PF08407"/>
    </source>
</evidence>
<feature type="region of interest" description="Disordered" evidence="11">
    <location>
        <begin position="50"/>
        <end position="213"/>
    </location>
</feature>
<feature type="compositionally biased region" description="Basic residues" evidence="11">
    <location>
        <begin position="250"/>
        <end position="261"/>
    </location>
</feature>
<dbReference type="GO" id="GO:0004100">
    <property type="term" value="F:chitin synthase activity"/>
    <property type="evidence" value="ECO:0007669"/>
    <property type="project" value="UniProtKB-EC"/>
</dbReference>
<comment type="caution">
    <text evidence="14">The sequence shown here is derived from an EMBL/GenBank/DDBJ whole genome shotgun (WGS) entry which is preliminary data.</text>
</comment>
<feature type="compositionally biased region" description="Basic and acidic residues" evidence="11">
    <location>
        <begin position="428"/>
        <end position="437"/>
    </location>
</feature>
<evidence type="ECO:0000313" key="14">
    <source>
        <dbReference type="EMBL" id="KAH6607958.1"/>
    </source>
</evidence>
<feature type="transmembrane region" description="Helical" evidence="12">
    <location>
        <begin position="1174"/>
        <end position="1203"/>
    </location>
</feature>
<dbReference type="GO" id="GO:0030428">
    <property type="term" value="C:cell septum"/>
    <property type="evidence" value="ECO:0007669"/>
    <property type="project" value="TreeGrafter"/>
</dbReference>
<evidence type="ECO:0000256" key="5">
    <source>
        <dbReference type="ARBA" id="ARBA00022679"/>
    </source>
</evidence>
<feature type="region of interest" description="Disordered" evidence="11">
    <location>
        <begin position="249"/>
        <end position="447"/>
    </location>
</feature>
<dbReference type="OrthoDB" id="26569at2759"/>
<feature type="transmembrane region" description="Helical" evidence="12">
    <location>
        <begin position="891"/>
        <end position="918"/>
    </location>
</feature>
<evidence type="ECO:0000256" key="10">
    <source>
        <dbReference type="ARBA" id="ARBA00049510"/>
    </source>
</evidence>
<gene>
    <name evidence="14" type="ORF">Trco_004271</name>
</gene>
<dbReference type="InterPro" id="IPR004835">
    <property type="entry name" value="Chitin_synth"/>
</dbReference>
<evidence type="ECO:0000256" key="6">
    <source>
        <dbReference type="ARBA" id="ARBA00022692"/>
    </source>
</evidence>
<evidence type="ECO:0000256" key="2">
    <source>
        <dbReference type="ARBA" id="ARBA00012543"/>
    </source>
</evidence>
<keyword evidence="5" id="KW-0808">Transferase</keyword>
<evidence type="ECO:0000256" key="7">
    <source>
        <dbReference type="ARBA" id="ARBA00022989"/>
    </source>
</evidence>
<keyword evidence="6 12" id="KW-0812">Transmembrane</keyword>
<comment type="subcellular location">
    <subcellularLocation>
        <location evidence="1">Cell membrane</location>
        <topology evidence="1">Multi-pass membrane protein</topology>
    </subcellularLocation>
</comment>
<protein>
    <recommendedName>
        <fullName evidence="2">chitin synthase</fullName>
        <ecNumber evidence="2">2.4.1.16</ecNumber>
    </recommendedName>
</protein>
<feature type="compositionally biased region" description="Polar residues" evidence="11">
    <location>
        <begin position="66"/>
        <end position="75"/>
    </location>
</feature>
<feature type="domain" description="Chitin synthase N-terminal" evidence="13">
    <location>
        <begin position="477"/>
        <end position="544"/>
    </location>
</feature>
<feature type="compositionally biased region" description="Basic and acidic residues" evidence="11">
    <location>
        <begin position="406"/>
        <end position="422"/>
    </location>
</feature>
<sequence length="1241" mass="138190">MDHHRRSGTPTHPPDYSLPPYDDELDSPTGHGAAAVRLLTSVEEAVDRPYVTQPSPLATPAFLNKAPSSPSTLSLQPEEASKHQGSHPHMSTMAIDECPGAASSLDTKQETEMQAATTADDPPPSPSVHNLPSSPPLDVLVPPPLSVKQARKDKAAKLQSQASRASPSPAGPQILAGALPTIPEGPSERLRRRRGSLSAPDQPAAAQPAAQPAVVEAVAAEAVAAKVVAVEAVAVEAVAVEAVAVEAVAKKNRPTVRWKTKSSHDRPISMRSPRPQYAPSVVSSHTRTGSILDDAPSIPPPDASYMSYDTRDPSHRPWSPASRLTDYSRPPPSHASYEPSDINGSPRPGTPSSRYGGSPRRPLPPAPRFGNASRNSQFADDVTVSIPLDNRDDDDDDIFGPESDLSESRQYDNYDRYDRYDRYDEDDRPYGDDRDSYHSGSQETLGEEQEYYDKYEHYGPAPDGAQERRGVRAPQMSKKEVPLINGELVLECKIPTILYSFLPRRDEVEFTHMRYTAVTCDPDDFVDRGYKLRQSIGRTARETELFICITMYNEDEILFTRTMYAVMKNISHFCSRSRSRTWGESGWQKVVVCIISDGREKIHPRTLDALAAMGVYQHGIAKNFVNNRAVQAHVYEYTTQVSLDSDLKFKGAEKGIVPCQIIFCLKEKNSRKLNSHRWFFNAFGKALNPNICILLDVGTRPSGTSLYHLWKAFDFDSNVAGACGEIKAMKGKYGSYLLNPLVASQNFEYKMSNILDKPLESVFGYITVLPGALSAYRYHALQNDETGHGPLSQYFKGETLHGQHADVFTANMYLAEDRILCWELVAKRGERWVLKYVKSCRGETDVPDTVPEFISQRRRWLNGAFFAAVYSLVQCRQILQTDHTLARKILLYIEFVYQFVQLLFTYFSLANFYLAFYFVAGGLADPRVDPFGHGIGNVIFIILRYTCILLIAIQFILSLGNRPQGARKLYLGSMITYSIIMVYTSFAIIYIVVRQFTDKESGLTFTLGNNVFTNLIVSLASTIGLYFAMSFLYLDPWHMFTSAGQYFLLLPSYICTLQVYAFCNTHDVTWGTKGDNVMKTDLGGAVGKGETVELEMPSEQLDIDSGYDEALRNLRDRVEVPEKPPSESQMQEDYYRSVRTYMVVSWMVLNAILAMAVSEIYSARGIGDNFYLRFLLWSVAGLAAFRAIGSTTFAVINLIHLVVEGRIRMTLKLPSWAGGMGEKLSETMSSVGSSITNTLRT</sequence>
<comment type="catalytic activity">
    <reaction evidence="10">
        <text>[(1-&gt;4)-N-acetyl-beta-D-glucosaminyl](n) + UDP-N-acetyl-alpha-D-glucosamine = [(1-&gt;4)-N-acetyl-beta-D-glucosaminyl](n+1) + UDP + H(+)</text>
        <dbReference type="Rhea" id="RHEA:16637"/>
        <dbReference type="Rhea" id="RHEA-COMP:9593"/>
        <dbReference type="Rhea" id="RHEA-COMP:9595"/>
        <dbReference type="ChEBI" id="CHEBI:15378"/>
        <dbReference type="ChEBI" id="CHEBI:17029"/>
        <dbReference type="ChEBI" id="CHEBI:57705"/>
        <dbReference type="ChEBI" id="CHEBI:58223"/>
        <dbReference type="EC" id="2.4.1.16"/>
    </reaction>
    <physiologicalReaction direction="left-to-right" evidence="10">
        <dbReference type="Rhea" id="RHEA:16638"/>
    </physiologicalReaction>
</comment>
<feature type="transmembrane region" description="Helical" evidence="12">
    <location>
        <begin position="969"/>
        <end position="992"/>
    </location>
</feature>
<evidence type="ECO:0000256" key="3">
    <source>
        <dbReference type="ARBA" id="ARBA00022475"/>
    </source>
</evidence>
<feature type="transmembrane region" description="Helical" evidence="12">
    <location>
        <begin position="1012"/>
        <end position="1034"/>
    </location>
</feature>
<evidence type="ECO:0000313" key="15">
    <source>
        <dbReference type="Proteomes" id="UP000827724"/>
    </source>
</evidence>
<dbReference type="EC" id="2.4.1.16" evidence="2"/>
<feature type="compositionally biased region" description="Low complexity" evidence="11">
    <location>
        <begin position="159"/>
        <end position="173"/>
    </location>
</feature>
<dbReference type="PANTHER" id="PTHR22914">
    <property type="entry name" value="CHITIN SYNTHASE"/>
    <property type="match status" value="1"/>
</dbReference>
<keyword evidence="9" id="KW-0325">Glycoprotein</keyword>
<evidence type="ECO:0000256" key="9">
    <source>
        <dbReference type="ARBA" id="ARBA00023180"/>
    </source>
</evidence>
<keyword evidence="3" id="KW-1003">Cell membrane</keyword>
<dbReference type="CDD" id="cd04190">
    <property type="entry name" value="Chitin_synth_C"/>
    <property type="match status" value="1"/>
</dbReference>
<dbReference type="AlphaFoldDB" id="A0A9P8TWY5"/>
<dbReference type="Pfam" id="PF08407">
    <property type="entry name" value="Chitin_synth_1N"/>
    <property type="match status" value="1"/>
</dbReference>
<reference evidence="14" key="1">
    <citation type="submission" date="2021-08" db="EMBL/GenBank/DDBJ databases">
        <title>Chromosome-Level Trichoderma cornu-damae using Hi-C Data.</title>
        <authorList>
            <person name="Kim C.S."/>
        </authorList>
    </citation>
    <scope>NUCLEOTIDE SEQUENCE</scope>
    <source>
        <strain evidence="14">KA19-0412C</strain>
    </source>
</reference>
<organism evidence="14 15">
    <name type="scientific">Trichoderma cornu-damae</name>
    <dbReference type="NCBI Taxonomy" id="654480"/>
    <lineage>
        <taxon>Eukaryota</taxon>
        <taxon>Fungi</taxon>
        <taxon>Dikarya</taxon>
        <taxon>Ascomycota</taxon>
        <taxon>Pezizomycotina</taxon>
        <taxon>Sordariomycetes</taxon>
        <taxon>Hypocreomycetidae</taxon>
        <taxon>Hypocreales</taxon>
        <taxon>Hypocreaceae</taxon>
        <taxon>Trichoderma</taxon>
    </lineage>
</organism>
<dbReference type="InterPro" id="IPR013616">
    <property type="entry name" value="Chitin_synth_N"/>
</dbReference>
<dbReference type="Proteomes" id="UP000827724">
    <property type="component" value="Unassembled WGS sequence"/>
</dbReference>
<feature type="transmembrane region" description="Helical" evidence="12">
    <location>
        <begin position="1140"/>
        <end position="1162"/>
    </location>
</feature>
<dbReference type="Pfam" id="PF01644">
    <property type="entry name" value="Chitin_synth_1"/>
    <property type="match status" value="1"/>
</dbReference>
<dbReference type="GO" id="GO:0005886">
    <property type="term" value="C:plasma membrane"/>
    <property type="evidence" value="ECO:0007669"/>
    <property type="project" value="UniProtKB-SubCell"/>
</dbReference>
<feature type="transmembrane region" description="Helical" evidence="12">
    <location>
        <begin position="938"/>
        <end position="957"/>
    </location>
</feature>
<accession>A0A9P8TWY5</accession>
<feature type="compositionally biased region" description="Low complexity" evidence="11">
    <location>
        <begin position="202"/>
        <end position="213"/>
    </location>
</feature>
<keyword evidence="4" id="KW-0328">Glycosyltransferase</keyword>
<dbReference type="EMBL" id="JAIWOZ010000003">
    <property type="protein sequence ID" value="KAH6607958.1"/>
    <property type="molecule type" value="Genomic_DNA"/>
</dbReference>
<keyword evidence="15" id="KW-1185">Reference proteome</keyword>
<feature type="region of interest" description="Disordered" evidence="11">
    <location>
        <begin position="1"/>
        <end position="32"/>
    </location>
</feature>
<name>A0A9P8TWY5_9HYPO</name>
<dbReference type="GO" id="GO:0006031">
    <property type="term" value="P:chitin biosynthetic process"/>
    <property type="evidence" value="ECO:0007669"/>
    <property type="project" value="TreeGrafter"/>
</dbReference>
<evidence type="ECO:0000256" key="11">
    <source>
        <dbReference type="SAM" id="MobiDB-lite"/>
    </source>
</evidence>
<proteinExistence type="predicted"/>